<dbReference type="EMBL" id="JROU02001605">
    <property type="protein sequence ID" value="OEH75847.1"/>
    <property type="molecule type" value="Genomic_DNA"/>
</dbReference>
<proteinExistence type="predicted"/>
<comment type="caution">
    <text evidence="2">The sequence shown here is derived from an EMBL/GenBank/DDBJ whole genome shotgun (WGS) entry which is preliminary data.</text>
</comment>
<organism evidence="2 3">
    <name type="scientific">Cyclospora cayetanensis</name>
    <dbReference type="NCBI Taxonomy" id="88456"/>
    <lineage>
        <taxon>Eukaryota</taxon>
        <taxon>Sar</taxon>
        <taxon>Alveolata</taxon>
        <taxon>Apicomplexa</taxon>
        <taxon>Conoidasida</taxon>
        <taxon>Coccidia</taxon>
        <taxon>Eucoccidiorida</taxon>
        <taxon>Eimeriorina</taxon>
        <taxon>Eimeriidae</taxon>
        <taxon>Cyclospora</taxon>
    </lineage>
</organism>
<dbReference type="AlphaFoldDB" id="A0A1D3CXC4"/>
<protein>
    <submittedName>
        <fullName evidence="2">Uncharacterized protein</fullName>
    </submittedName>
</protein>
<evidence type="ECO:0000256" key="1">
    <source>
        <dbReference type="SAM" id="MobiDB-lite"/>
    </source>
</evidence>
<name>A0A1D3CXC4_9EIME</name>
<gene>
    <name evidence="2" type="ORF">cyc_08877</name>
</gene>
<dbReference type="Proteomes" id="UP000095192">
    <property type="component" value="Unassembled WGS sequence"/>
</dbReference>
<dbReference type="VEuPathDB" id="ToxoDB:cyc_08877"/>
<dbReference type="VEuPathDB" id="ToxoDB:LOC34624459"/>
<feature type="compositionally biased region" description="Low complexity" evidence="1">
    <location>
        <begin position="117"/>
        <end position="144"/>
    </location>
</feature>
<keyword evidence="3" id="KW-1185">Reference proteome</keyword>
<accession>A0A1D3CXC4</accession>
<reference evidence="2 3" key="1">
    <citation type="journal article" date="2016" name="BMC Genomics">
        <title>Comparative genomics reveals Cyclospora cayetanensis possesses coccidia-like metabolism and invasion components but unique surface antigens.</title>
        <authorList>
            <person name="Liu S."/>
            <person name="Wang L."/>
            <person name="Zheng H."/>
            <person name="Xu Z."/>
            <person name="Roellig D.M."/>
            <person name="Li N."/>
            <person name="Frace M.A."/>
            <person name="Tang K."/>
            <person name="Arrowood M.J."/>
            <person name="Moss D.M."/>
            <person name="Zhang L."/>
            <person name="Feng Y."/>
            <person name="Xiao L."/>
        </authorList>
    </citation>
    <scope>NUCLEOTIDE SEQUENCE [LARGE SCALE GENOMIC DNA]</scope>
    <source>
        <strain evidence="2 3">CHN_HEN01</strain>
    </source>
</reference>
<evidence type="ECO:0000313" key="2">
    <source>
        <dbReference type="EMBL" id="OEH75847.1"/>
    </source>
</evidence>
<evidence type="ECO:0000313" key="3">
    <source>
        <dbReference type="Proteomes" id="UP000095192"/>
    </source>
</evidence>
<sequence>MFLLQKQKYGHAGALALQREMCGWQIFEFPETARARGDGWLLLPSCMNSAAVLEALSTAAVAAGAFPCENGNSMISSDVAASTPHEDAQKDASCSAHTAAPSGLLLPLTASWRPASTALSSSNTSNISNKSSNSTPNTASNNTSDKMGEEEPEDSLPSVYCGLYPLRLSHEFIQRDLSYICCIANHMVLQLLHQIASPEACSSCSSSKGCCCCVISSVPPGSEEASEKVKFAKTAAAWTRFLSPVRLRPPLPFAVPPRAAPSGSTEATEGQAVQPPLCSPEHFFGTFFFSAEGFFSLPPLTRFFCDASSSRNEEEAQFEQAAEADTAAAATLQDQETLWRPLGDSFPCLLSSLLRITAAEPTFTPLQPL</sequence>
<feature type="region of interest" description="Disordered" evidence="1">
    <location>
        <begin position="117"/>
        <end position="153"/>
    </location>
</feature>
<dbReference type="InParanoid" id="A0A1D3CXC4"/>